<dbReference type="SMART" id="SM00066">
    <property type="entry name" value="GAL4"/>
    <property type="match status" value="1"/>
</dbReference>
<dbReference type="GO" id="GO:0000981">
    <property type="term" value="F:DNA-binding transcription factor activity, RNA polymerase II-specific"/>
    <property type="evidence" value="ECO:0007669"/>
    <property type="project" value="InterPro"/>
</dbReference>
<dbReference type="CDD" id="cd12148">
    <property type="entry name" value="fungal_TF_MHR"/>
    <property type="match status" value="1"/>
</dbReference>
<feature type="domain" description="Zn(2)-C6 fungal-type" evidence="6">
    <location>
        <begin position="6"/>
        <end position="36"/>
    </location>
</feature>
<dbReference type="PROSITE" id="PS50048">
    <property type="entry name" value="ZN2_CY6_FUNGAL_2"/>
    <property type="match status" value="1"/>
</dbReference>
<evidence type="ECO:0000256" key="1">
    <source>
        <dbReference type="ARBA" id="ARBA00004123"/>
    </source>
</evidence>
<dbReference type="GO" id="GO:0005634">
    <property type="term" value="C:nucleus"/>
    <property type="evidence" value="ECO:0007669"/>
    <property type="project" value="UniProtKB-SubCell"/>
</dbReference>
<sequence>MTMKLACLRCKRKKIKCDRADPVCRQCVTAAEECQYVERRKRPRVAQQKNVMEYLSQRLEQLEKHVNTSGEPDSSPGSLPTPQREVLQKTPPVSSPEAPLTVADSQESWIYRLATDTRRSFQNQAAPVNTPGPSINNAMLSLNDALDDLGRLRVRTQARHVDFDLSPAECRACIDTFVHVSRSMVVPDVSLGAMVDLTVLRSLPDVINSPYVKIDPGMRVLYYNALYYGLQDTDGPGGELTMKAYMKVLESVPPWLESSTTTDMDGFTAALLTWTCITMHDYPLAWKFHCKVCQYLMSNGIDQIDSAPAKTYTDEDERDSYRYLYWHTLCTDIAFRLFFGKPKVLTWVPNKIRPPLIFRGDNMHPSAIRVTIGVVWVRYTLLAEEFIGYVDKHVSSGQGDDLFKKVDECCTQLENLVAEWKLEQLMNAEDTLLDLHCMLADHIMNIYTYIIGVQRLVQAAVRGNSATAVKPSPFAVRAARKVSSIILDFHTDPLVRSRSKSITNHFITLYPFCVVFTLYEQILATYNPDDCESDMQTLENIGTAMNEASTQRRDLVPFVKTVDALNRVSRTLQEERRKEMIPTATNNAKYTTTPVLNYQPTSFDTVQNLVATELPDFDMSSFNMPGYSASAEGDFQSLGLFRALENEFVARNWQSNWWDLNGGTDEGMNQTTASGLPQVSNMGYPPTVPENMM</sequence>
<gene>
    <name evidence="7" type="ORF">COCMIDRAFT_41600</name>
</gene>
<accession>W6YWU2</accession>
<evidence type="ECO:0000313" key="7">
    <source>
        <dbReference type="EMBL" id="EUC39989.1"/>
    </source>
</evidence>
<evidence type="ECO:0000256" key="3">
    <source>
        <dbReference type="ARBA" id="ARBA00023125"/>
    </source>
</evidence>
<dbReference type="Pfam" id="PF00172">
    <property type="entry name" value="Zn_clus"/>
    <property type="match status" value="1"/>
</dbReference>
<dbReference type="RefSeq" id="XP_007693487.1">
    <property type="nucleotide sequence ID" value="XM_007695297.1"/>
</dbReference>
<evidence type="ECO:0000259" key="6">
    <source>
        <dbReference type="PROSITE" id="PS50048"/>
    </source>
</evidence>
<dbReference type="KEGG" id="bor:COCMIDRAFT_41600"/>
<dbReference type="EMBL" id="KI964212">
    <property type="protein sequence ID" value="EUC39989.1"/>
    <property type="molecule type" value="Genomic_DNA"/>
</dbReference>
<dbReference type="GeneID" id="19124094"/>
<dbReference type="SUPFAM" id="SSF57701">
    <property type="entry name" value="Zn2/Cys6 DNA-binding domain"/>
    <property type="match status" value="1"/>
</dbReference>
<dbReference type="eggNOG" id="ENOG502S581">
    <property type="taxonomic scope" value="Eukaryota"/>
</dbReference>
<dbReference type="InterPro" id="IPR050987">
    <property type="entry name" value="AtrR-like"/>
</dbReference>
<dbReference type="HOGENOM" id="CLU_018193_0_0_1"/>
<dbReference type="OrthoDB" id="39175at2759"/>
<keyword evidence="8" id="KW-1185">Reference proteome</keyword>
<proteinExistence type="predicted"/>
<dbReference type="Gene3D" id="4.10.240.10">
    <property type="entry name" value="Zn(2)-C6 fungal-type DNA-binding domain"/>
    <property type="match status" value="1"/>
</dbReference>
<feature type="compositionally biased region" description="Polar residues" evidence="5">
    <location>
        <begin position="67"/>
        <end position="81"/>
    </location>
</feature>
<dbReference type="GO" id="GO:0008270">
    <property type="term" value="F:zinc ion binding"/>
    <property type="evidence" value="ECO:0007669"/>
    <property type="project" value="InterPro"/>
</dbReference>
<dbReference type="PANTHER" id="PTHR46910">
    <property type="entry name" value="TRANSCRIPTION FACTOR PDR1"/>
    <property type="match status" value="1"/>
</dbReference>
<reference evidence="7 8" key="1">
    <citation type="journal article" date="2013" name="PLoS Genet.">
        <title>Comparative genome structure, secondary metabolite, and effector coding capacity across Cochliobolus pathogens.</title>
        <authorList>
            <person name="Condon B.J."/>
            <person name="Leng Y."/>
            <person name="Wu D."/>
            <person name="Bushley K.E."/>
            <person name="Ohm R.A."/>
            <person name="Otillar R."/>
            <person name="Martin J."/>
            <person name="Schackwitz W."/>
            <person name="Grimwood J."/>
            <person name="MohdZainudin N."/>
            <person name="Xue C."/>
            <person name="Wang R."/>
            <person name="Manning V.A."/>
            <person name="Dhillon B."/>
            <person name="Tu Z.J."/>
            <person name="Steffenson B.J."/>
            <person name="Salamov A."/>
            <person name="Sun H."/>
            <person name="Lowry S."/>
            <person name="LaButti K."/>
            <person name="Han J."/>
            <person name="Copeland A."/>
            <person name="Lindquist E."/>
            <person name="Barry K."/>
            <person name="Schmutz J."/>
            <person name="Baker S.E."/>
            <person name="Ciuffetti L.M."/>
            <person name="Grigoriev I.V."/>
            <person name="Zhong S."/>
            <person name="Turgeon B.G."/>
        </authorList>
    </citation>
    <scope>NUCLEOTIDE SEQUENCE [LARGE SCALE GENOMIC DNA]</scope>
    <source>
        <strain evidence="7 8">ATCC 44560</strain>
    </source>
</reference>
<dbReference type="Proteomes" id="UP000054032">
    <property type="component" value="Unassembled WGS sequence"/>
</dbReference>
<dbReference type="InterPro" id="IPR036864">
    <property type="entry name" value="Zn2-C6_fun-type_DNA-bd_sf"/>
</dbReference>
<evidence type="ECO:0000256" key="2">
    <source>
        <dbReference type="ARBA" id="ARBA00022723"/>
    </source>
</evidence>
<keyword evidence="3" id="KW-0238">DNA-binding</keyword>
<organism evidence="7 8">
    <name type="scientific">Bipolaris oryzae ATCC 44560</name>
    <dbReference type="NCBI Taxonomy" id="930090"/>
    <lineage>
        <taxon>Eukaryota</taxon>
        <taxon>Fungi</taxon>
        <taxon>Dikarya</taxon>
        <taxon>Ascomycota</taxon>
        <taxon>Pezizomycotina</taxon>
        <taxon>Dothideomycetes</taxon>
        <taxon>Pleosporomycetidae</taxon>
        <taxon>Pleosporales</taxon>
        <taxon>Pleosporineae</taxon>
        <taxon>Pleosporaceae</taxon>
        <taxon>Bipolaris</taxon>
    </lineage>
</organism>
<dbReference type="PANTHER" id="PTHR46910:SF3">
    <property type="entry name" value="HALOTOLERANCE PROTEIN 9-RELATED"/>
    <property type="match status" value="1"/>
</dbReference>
<evidence type="ECO:0000256" key="5">
    <source>
        <dbReference type="SAM" id="MobiDB-lite"/>
    </source>
</evidence>
<keyword evidence="4" id="KW-0539">Nucleus</keyword>
<evidence type="ECO:0000313" key="8">
    <source>
        <dbReference type="Proteomes" id="UP000054032"/>
    </source>
</evidence>
<protein>
    <recommendedName>
        <fullName evidence="6">Zn(2)-C6 fungal-type domain-containing protein</fullName>
    </recommendedName>
</protein>
<feature type="region of interest" description="Disordered" evidence="5">
    <location>
        <begin position="671"/>
        <end position="693"/>
    </location>
</feature>
<name>W6YWU2_COCMI</name>
<dbReference type="CDD" id="cd00067">
    <property type="entry name" value="GAL4"/>
    <property type="match status" value="1"/>
</dbReference>
<dbReference type="AlphaFoldDB" id="W6YWU2"/>
<dbReference type="GO" id="GO:0003677">
    <property type="term" value="F:DNA binding"/>
    <property type="evidence" value="ECO:0007669"/>
    <property type="project" value="UniProtKB-KW"/>
</dbReference>
<feature type="region of interest" description="Disordered" evidence="5">
    <location>
        <begin position="65"/>
        <end position="101"/>
    </location>
</feature>
<dbReference type="InterPro" id="IPR001138">
    <property type="entry name" value="Zn2Cys6_DnaBD"/>
</dbReference>
<feature type="compositionally biased region" description="Polar residues" evidence="5">
    <location>
        <begin position="671"/>
        <end position="681"/>
    </location>
</feature>
<dbReference type="PROSITE" id="PS00463">
    <property type="entry name" value="ZN2_CY6_FUNGAL_1"/>
    <property type="match status" value="1"/>
</dbReference>
<evidence type="ECO:0000256" key="4">
    <source>
        <dbReference type="ARBA" id="ARBA00023242"/>
    </source>
</evidence>
<keyword evidence="2" id="KW-0479">Metal-binding</keyword>
<comment type="subcellular location">
    <subcellularLocation>
        <location evidence="1">Nucleus</location>
    </subcellularLocation>
</comment>